<dbReference type="PROSITE" id="PS51257">
    <property type="entry name" value="PROKAR_LIPOPROTEIN"/>
    <property type="match status" value="1"/>
</dbReference>
<dbReference type="Proteomes" id="UP000533598">
    <property type="component" value="Unassembled WGS sequence"/>
</dbReference>
<reference evidence="2 3" key="1">
    <citation type="submission" date="2020-08" db="EMBL/GenBank/DDBJ databases">
        <title>Sequencing the genomes of 1000 actinobacteria strains.</title>
        <authorList>
            <person name="Klenk H.-P."/>
        </authorList>
    </citation>
    <scope>NUCLEOTIDE SEQUENCE [LARGE SCALE GENOMIC DNA]</scope>
    <source>
        <strain evidence="2 3">DSM 44230</strain>
    </source>
</reference>
<proteinExistence type="predicted"/>
<feature type="chain" id="PRO_5030820843" description="Lipoprotein" evidence="1">
    <location>
        <begin position="23"/>
        <end position="137"/>
    </location>
</feature>
<protein>
    <recommendedName>
        <fullName evidence="4">Lipoprotein</fullName>
    </recommendedName>
</protein>
<accession>A0A7W7C8V2</accession>
<gene>
    <name evidence="2" type="ORF">HNR67_002734</name>
</gene>
<organism evidence="2 3">
    <name type="scientific">Crossiella cryophila</name>
    <dbReference type="NCBI Taxonomy" id="43355"/>
    <lineage>
        <taxon>Bacteria</taxon>
        <taxon>Bacillati</taxon>
        <taxon>Actinomycetota</taxon>
        <taxon>Actinomycetes</taxon>
        <taxon>Pseudonocardiales</taxon>
        <taxon>Pseudonocardiaceae</taxon>
        <taxon>Crossiella</taxon>
    </lineage>
</organism>
<keyword evidence="1" id="KW-0732">Signal</keyword>
<evidence type="ECO:0000313" key="2">
    <source>
        <dbReference type="EMBL" id="MBB4676616.1"/>
    </source>
</evidence>
<feature type="signal peptide" evidence="1">
    <location>
        <begin position="1"/>
        <end position="22"/>
    </location>
</feature>
<name>A0A7W7C8V2_9PSEU</name>
<evidence type="ECO:0000256" key="1">
    <source>
        <dbReference type="SAM" id="SignalP"/>
    </source>
</evidence>
<dbReference type="EMBL" id="JACHMH010000001">
    <property type="protein sequence ID" value="MBB4676616.1"/>
    <property type="molecule type" value="Genomic_DNA"/>
</dbReference>
<dbReference type="AlphaFoldDB" id="A0A7W7C8V2"/>
<evidence type="ECO:0000313" key="3">
    <source>
        <dbReference type="Proteomes" id="UP000533598"/>
    </source>
</evidence>
<sequence>MKPHPALALLLASLVACGTQQAGDPPVTDPIEVELDIYSGMPNPTWVLSATDSTELRRRIEALPTTKAAAPAENLGYRGFLVRLAEGAEPARVRQVVQLADKSARDAGDRGLERWLLGTGRGKVGEDVVAVVEKELG</sequence>
<dbReference type="RefSeq" id="WP_185002422.1">
    <property type="nucleotide sequence ID" value="NZ_BAAAUI010000079.1"/>
</dbReference>
<comment type="caution">
    <text evidence="2">The sequence shown here is derived from an EMBL/GenBank/DDBJ whole genome shotgun (WGS) entry which is preliminary data.</text>
</comment>
<keyword evidence="3" id="KW-1185">Reference proteome</keyword>
<evidence type="ECO:0008006" key="4">
    <source>
        <dbReference type="Google" id="ProtNLM"/>
    </source>
</evidence>